<dbReference type="SMART" id="SM01008">
    <property type="entry name" value="Ald_Xan_dh_C"/>
    <property type="match status" value="1"/>
</dbReference>
<dbReference type="EMBL" id="DTBJ01000027">
    <property type="protein sequence ID" value="HGM58681.1"/>
    <property type="molecule type" value="Genomic_DNA"/>
</dbReference>
<accession>A0A7C4D7A1</accession>
<dbReference type="InterPro" id="IPR046867">
    <property type="entry name" value="AldOxase/xan_DH_MoCoBD2"/>
</dbReference>
<evidence type="ECO:0000313" key="2">
    <source>
        <dbReference type="EMBL" id="HGM58681.1"/>
    </source>
</evidence>
<organism evidence="2">
    <name type="scientific">Staphylothermus marinus</name>
    <dbReference type="NCBI Taxonomy" id="2280"/>
    <lineage>
        <taxon>Archaea</taxon>
        <taxon>Thermoproteota</taxon>
        <taxon>Thermoprotei</taxon>
        <taxon>Desulfurococcales</taxon>
        <taxon>Desulfurococcaceae</taxon>
        <taxon>Staphylothermus</taxon>
    </lineage>
</organism>
<dbReference type="Gene3D" id="3.30.365.10">
    <property type="entry name" value="Aldehyde oxidase/xanthine dehydrogenase, molybdopterin binding domain"/>
    <property type="match status" value="4"/>
</dbReference>
<evidence type="ECO:0000313" key="3">
    <source>
        <dbReference type="EMBL" id="HGU65056.1"/>
    </source>
</evidence>
<sequence length="771" mass="85498">MRKWMEAEKYIVIGKSITRSDSIDKALGRAMYLEDYFEPGKMLFVKQVLSTISHGYIERIEYSEAINHPDIVGVFTSKDIPGVNNVGYAIPDQPLLAERKVRYHGEPVALIAGWDIDSVLKAVENIKVFYKPLPVLLDPLDSMNRTDVLVHEENNSNIAFTTRIRRGNIEKGFNESTVIVSNTYRTHHQEHAYLETEASLAIPDIDHRLTIISCSQYPHLAQKIVSKILGIPYSKIKIITPFIGGGFGGKDDEGPLAAAKAALVAYLTGKPSFIIYTREDSMRIHPKREATIIEYTTGADENGYLKAIKVKIIHDTGAYANRGPFILWRATMHSSGPYYVPNAWVDGYCVYTNKVPQGSFRGFGNPSIQFAVESQMDELARKIGLCPIEIRLRNLLKPGQETVTGQVLEESVGVYDMVKKLAEKTNWWNLRREVEEFNRKNTRFKRGIGIGVGWHGISTSRGVPDWSNAYVKIERDGSVTVYTGIVEIGQGTPTSSYRQIVAEVLGAPLDLINIVFGTTDAPDTGATHASRGSSIGAIGVFLASAKIRERLNILASDLLRTSIEDIEIVNGIVMSKKTRREITWSELVEEAYKRGVDLTATGYFYIPKGKFDEERGQGFAYPAYSFVSLIVLVEVDTYTGRVSVLKAYPGLAAGKIINPQQVEGQLEGAIVQGIGYVLYEKIVFNDKGEIINTNLSDYVIPTASDIPLEIGEPVFIEDKYKYGPFGAKGVGEMAFIPIPAAIANAVSHALGKRVTELPLTPEKILEMIEVR</sequence>
<dbReference type="GO" id="GO:0005506">
    <property type="term" value="F:iron ion binding"/>
    <property type="evidence" value="ECO:0007669"/>
    <property type="project" value="InterPro"/>
</dbReference>
<dbReference type="EMBL" id="DTAN01000096">
    <property type="protein sequence ID" value="HGU65056.1"/>
    <property type="molecule type" value="Genomic_DNA"/>
</dbReference>
<dbReference type="InterPro" id="IPR000674">
    <property type="entry name" value="Ald_Oxase/Xan_DH_a/b"/>
</dbReference>
<proteinExistence type="predicted"/>
<dbReference type="AlphaFoldDB" id="A0A7C4D7A1"/>
<evidence type="ECO:0000259" key="1">
    <source>
        <dbReference type="SMART" id="SM01008"/>
    </source>
</evidence>
<feature type="domain" description="Aldehyde oxidase/xanthine dehydrogenase a/b hammerhead" evidence="1">
    <location>
        <begin position="27"/>
        <end position="134"/>
    </location>
</feature>
<dbReference type="Pfam" id="PF01315">
    <property type="entry name" value="Ald_Xan_dh_C"/>
    <property type="match status" value="1"/>
</dbReference>
<dbReference type="FunFam" id="3.30.365.10:FF:000001">
    <property type="entry name" value="Xanthine dehydrogenase oxidase"/>
    <property type="match status" value="1"/>
</dbReference>
<dbReference type="InterPro" id="IPR037165">
    <property type="entry name" value="AldOxase/xan_DH_Mopterin-bd_sf"/>
</dbReference>
<dbReference type="InterPro" id="IPR008274">
    <property type="entry name" value="AldOxase/xan_DH_MoCoBD1"/>
</dbReference>
<dbReference type="Pfam" id="PF02738">
    <property type="entry name" value="MoCoBD_1"/>
    <property type="match status" value="1"/>
</dbReference>
<dbReference type="InterPro" id="IPR036856">
    <property type="entry name" value="Ald_Oxase/Xan_DH_a/b_sf"/>
</dbReference>
<name>A0A7C4D7A1_STAMA</name>
<reference evidence="2" key="1">
    <citation type="journal article" date="2020" name="mSystems">
        <title>Genome- and Community-Level Interaction Insights into Carbon Utilization and Element Cycling Functions of Hydrothermarchaeota in Hydrothermal Sediment.</title>
        <authorList>
            <person name="Zhou Z."/>
            <person name="Liu Y."/>
            <person name="Xu W."/>
            <person name="Pan J."/>
            <person name="Luo Z.H."/>
            <person name="Li M."/>
        </authorList>
    </citation>
    <scope>NUCLEOTIDE SEQUENCE [LARGE SCALE GENOMIC DNA]</scope>
    <source>
        <strain evidence="3">SpSt-622</strain>
        <strain evidence="2">SpSt-642</strain>
    </source>
</reference>
<dbReference type="GO" id="GO:0016491">
    <property type="term" value="F:oxidoreductase activity"/>
    <property type="evidence" value="ECO:0007669"/>
    <property type="project" value="InterPro"/>
</dbReference>
<dbReference type="SUPFAM" id="SSF54665">
    <property type="entry name" value="CO dehydrogenase molybdoprotein N-domain-like"/>
    <property type="match status" value="1"/>
</dbReference>
<gene>
    <name evidence="3" type="ORF">ENT92_02410</name>
    <name evidence="2" type="ORF">ENU14_03730</name>
</gene>
<dbReference type="Pfam" id="PF20256">
    <property type="entry name" value="MoCoBD_2"/>
    <property type="match status" value="1"/>
</dbReference>
<dbReference type="InterPro" id="IPR016208">
    <property type="entry name" value="Ald_Oxase/xanthine_DH-like"/>
</dbReference>
<dbReference type="SUPFAM" id="SSF56003">
    <property type="entry name" value="Molybdenum cofactor-binding domain"/>
    <property type="match status" value="1"/>
</dbReference>
<dbReference type="PANTHER" id="PTHR11908:SF157">
    <property type="entry name" value="XANTHINE DEHYDROGENASE SUBUNIT D-RELATED"/>
    <property type="match status" value="1"/>
</dbReference>
<dbReference type="Gene3D" id="3.90.1170.50">
    <property type="entry name" value="Aldehyde oxidase/xanthine dehydrogenase, a/b hammerhead"/>
    <property type="match status" value="1"/>
</dbReference>
<comment type="caution">
    <text evidence="2">The sequence shown here is derived from an EMBL/GenBank/DDBJ whole genome shotgun (WGS) entry which is preliminary data.</text>
</comment>
<protein>
    <submittedName>
        <fullName evidence="2">Aldehyde oxidase</fullName>
    </submittedName>
</protein>
<dbReference type="PANTHER" id="PTHR11908">
    <property type="entry name" value="XANTHINE DEHYDROGENASE"/>
    <property type="match status" value="1"/>
</dbReference>